<keyword evidence="1" id="KW-0472">Membrane</keyword>
<evidence type="ECO:0000256" key="1">
    <source>
        <dbReference type="SAM" id="Phobius"/>
    </source>
</evidence>
<keyword evidence="3" id="KW-1185">Reference proteome</keyword>
<dbReference type="AlphaFoldDB" id="A0A7W5BG09"/>
<protein>
    <recommendedName>
        <fullName evidence="4">DUF2489 domain-containing protein</fullName>
    </recommendedName>
</protein>
<reference evidence="2 3" key="1">
    <citation type="submission" date="2020-08" db="EMBL/GenBank/DDBJ databases">
        <title>Genomic Encyclopedia of Type Strains, Phase III (KMG-III): the genomes of soil and plant-associated and newly described type strains.</title>
        <authorList>
            <person name="Whitman W."/>
        </authorList>
    </citation>
    <scope>NUCLEOTIDE SEQUENCE [LARGE SCALE GENOMIC DNA]</scope>
    <source>
        <strain evidence="2 3">CECT 8897</strain>
    </source>
</reference>
<keyword evidence="1" id="KW-1133">Transmembrane helix</keyword>
<gene>
    <name evidence="2" type="ORF">FHS03_005578</name>
</gene>
<keyword evidence="1" id="KW-0812">Transmembrane</keyword>
<dbReference type="RefSeq" id="WP_183444133.1">
    <property type="nucleotide sequence ID" value="NZ_JACHXD010000037.1"/>
</dbReference>
<name>A0A7W5BG09_9BURK</name>
<dbReference type="EMBL" id="JACHXD010000037">
    <property type="protein sequence ID" value="MBB3122477.1"/>
    <property type="molecule type" value="Genomic_DNA"/>
</dbReference>
<evidence type="ECO:0008006" key="4">
    <source>
        <dbReference type="Google" id="ProtNLM"/>
    </source>
</evidence>
<feature type="transmembrane region" description="Helical" evidence="1">
    <location>
        <begin position="6"/>
        <end position="25"/>
    </location>
</feature>
<accession>A0A7W5BG09</accession>
<organism evidence="2 3">
    <name type="scientific">Pseudoduganella violacea</name>
    <dbReference type="NCBI Taxonomy" id="1715466"/>
    <lineage>
        <taxon>Bacteria</taxon>
        <taxon>Pseudomonadati</taxon>
        <taxon>Pseudomonadota</taxon>
        <taxon>Betaproteobacteria</taxon>
        <taxon>Burkholderiales</taxon>
        <taxon>Oxalobacteraceae</taxon>
        <taxon>Telluria group</taxon>
        <taxon>Pseudoduganella</taxon>
    </lineage>
</organism>
<sequence length="155" mass="17876">MMDVLSFAIWSGIAIALGAIVAAWLTRRTKISEFRQEWINELRADIAAYIGAADRWMTARNELNEAPHTERQQMAPNAEKLSNEARVILHRIELRINPRKNKFEDADKEFLSSLWKLLDPSALPGTSWRALADNSVRLGRELLKREWEVAKNVFF</sequence>
<dbReference type="Proteomes" id="UP000541535">
    <property type="component" value="Unassembled WGS sequence"/>
</dbReference>
<evidence type="ECO:0000313" key="3">
    <source>
        <dbReference type="Proteomes" id="UP000541535"/>
    </source>
</evidence>
<evidence type="ECO:0000313" key="2">
    <source>
        <dbReference type="EMBL" id="MBB3122477.1"/>
    </source>
</evidence>
<comment type="caution">
    <text evidence="2">The sequence shown here is derived from an EMBL/GenBank/DDBJ whole genome shotgun (WGS) entry which is preliminary data.</text>
</comment>
<proteinExistence type="predicted"/>